<comment type="caution">
    <text evidence="1">The sequence shown here is derived from an EMBL/GenBank/DDBJ whole genome shotgun (WGS) entry which is preliminary data.</text>
</comment>
<name>A0A7W9FY51_9ACTN</name>
<reference evidence="1 2" key="1">
    <citation type="submission" date="2020-08" db="EMBL/GenBank/DDBJ databases">
        <title>Sequencing the genomes of 1000 actinobacteria strains.</title>
        <authorList>
            <person name="Klenk H.-P."/>
        </authorList>
    </citation>
    <scope>NUCLEOTIDE SEQUENCE [LARGE SCALE GENOMIC DNA]</scope>
    <source>
        <strain evidence="1 2">DSM 45507</strain>
    </source>
</reference>
<gene>
    <name evidence="1" type="ORF">HD596_000476</name>
</gene>
<dbReference type="AlphaFoldDB" id="A0A7W9FY51"/>
<sequence>MINAPIPGPYDSLLTGTLDAKINAWQQAAHPG</sequence>
<protein>
    <submittedName>
        <fullName evidence="1">Uncharacterized protein</fullName>
    </submittedName>
</protein>
<keyword evidence="2" id="KW-1185">Reference proteome</keyword>
<dbReference type="Proteomes" id="UP000579153">
    <property type="component" value="Unassembled WGS sequence"/>
</dbReference>
<dbReference type="EMBL" id="JACHMB010000001">
    <property type="protein sequence ID" value="MBB5773720.1"/>
    <property type="molecule type" value="Genomic_DNA"/>
</dbReference>
<accession>A0A7W9FY51</accession>
<organism evidence="1 2">
    <name type="scientific">Nonomuraea jabiensis</name>
    <dbReference type="NCBI Taxonomy" id="882448"/>
    <lineage>
        <taxon>Bacteria</taxon>
        <taxon>Bacillati</taxon>
        <taxon>Actinomycetota</taxon>
        <taxon>Actinomycetes</taxon>
        <taxon>Streptosporangiales</taxon>
        <taxon>Streptosporangiaceae</taxon>
        <taxon>Nonomuraea</taxon>
    </lineage>
</organism>
<evidence type="ECO:0000313" key="2">
    <source>
        <dbReference type="Proteomes" id="UP000579153"/>
    </source>
</evidence>
<proteinExistence type="predicted"/>
<evidence type="ECO:0000313" key="1">
    <source>
        <dbReference type="EMBL" id="MBB5773720.1"/>
    </source>
</evidence>